<dbReference type="Proteomes" id="UP000186905">
    <property type="component" value="Unassembled WGS sequence"/>
</dbReference>
<name>A0A1Q9GV94_9GAMM</name>
<feature type="transmembrane region" description="Helical" evidence="1">
    <location>
        <begin position="76"/>
        <end position="94"/>
    </location>
</feature>
<evidence type="ECO:0000313" key="2">
    <source>
        <dbReference type="EMBL" id="OLQ79085.1"/>
    </source>
</evidence>
<dbReference type="InterPro" id="IPR021333">
    <property type="entry name" value="DUF2946"/>
</dbReference>
<comment type="caution">
    <text evidence="2">The sequence shown here is derived from an EMBL/GenBank/DDBJ whole genome shotgun (WGS) entry which is preliminary data.</text>
</comment>
<accession>A0A1Q9GV94</accession>
<keyword evidence="1" id="KW-0472">Membrane</keyword>
<keyword evidence="1" id="KW-0812">Transmembrane</keyword>
<evidence type="ECO:0000313" key="3">
    <source>
        <dbReference type="Proteomes" id="UP000186905"/>
    </source>
</evidence>
<keyword evidence="1" id="KW-1133">Transmembrane helix</keyword>
<dbReference type="Pfam" id="PF11162">
    <property type="entry name" value="DUF2946"/>
    <property type="match status" value="1"/>
</dbReference>
<evidence type="ECO:0000256" key="1">
    <source>
        <dbReference type="SAM" id="Phobius"/>
    </source>
</evidence>
<proteinExistence type="predicted"/>
<keyword evidence="3" id="KW-1185">Reference proteome</keyword>
<reference evidence="2 3" key="1">
    <citation type="submission" date="2016-09" db="EMBL/GenBank/DDBJ databases">
        <title>Photobacterium proteolyticum sp. nov. a protease producing bacterium isolated from ocean sediments of Laizhou Bay.</title>
        <authorList>
            <person name="Li Y."/>
        </authorList>
    </citation>
    <scope>NUCLEOTIDE SEQUENCE [LARGE SCALE GENOMIC DNA]</scope>
    <source>
        <strain evidence="2 3">13-12</strain>
    </source>
</reference>
<dbReference type="AlphaFoldDB" id="A0A1Q9GV94"/>
<organism evidence="2 3">
    <name type="scientific">Photobacterium proteolyticum</name>
    <dbReference type="NCBI Taxonomy" id="1903952"/>
    <lineage>
        <taxon>Bacteria</taxon>
        <taxon>Pseudomonadati</taxon>
        <taxon>Pseudomonadota</taxon>
        <taxon>Gammaproteobacteria</taxon>
        <taxon>Vibrionales</taxon>
        <taxon>Vibrionaceae</taxon>
        <taxon>Photobacterium</taxon>
    </lineage>
</organism>
<sequence length="127" mass="14452">MLMNFLSSVIILNPSHYQGNGNWLTGEKVLICTSEGLKWISVDSLKQQNSTLSQHDSQAEHSDIKFHCPLLKHHQSIGTFPAAALFFLLALLSLHQKFRLHNRKSFSQRIYFMYAPKHSPPSLGSFN</sequence>
<gene>
    <name evidence="2" type="ORF">BIT28_14540</name>
</gene>
<dbReference type="EMBL" id="MJIL01000052">
    <property type="protein sequence ID" value="OLQ79085.1"/>
    <property type="molecule type" value="Genomic_DNA"/>
</dbReference>
<protein>
    <submittedName>
        <fullName evidence="2">Uncharacterized protein</fullName>
    </submittedName>
</protein>